<accession>A0ABU5ZUX5</accession>
<sequence length="134" mass="15404">MYKKHHKKAKVVFRKTPEVLKKLGIHGSVPVASTNKIETIRTFYKDMDEDTLQKLAILKTGQADITTGNLQLQKVEKARAKYLKEVGESQDVTKQKDAAFAKIDDWMRDFYVVANIALEDQPQLMEALGRKRKR</sequence>
<organism evidence="1 2">
    <name type="scientific">Aquimarina gracilis</name>
    <dbReference type="NCBI Taxonomy" id="874422"/>
    <lineage>
        <taxon>Bacteria</taxon>
        <taxon>Pseudomonadati</taxon>
        <taxon>Bacteroidota</taxon>
        <taxon>Flavobacteriia</taxon>
        <taxon>Flavobacteriales</taxon>
        <taxon>Flavobacteriaceae</taxon>
        <taxon>Aquimarina</taxon>
    </lineage>
</organism>
<evidence type="ECO:0000313" key="2">
    <source>
        <dbReference type="Proteomes" id="UP001327027"/>
    </source>
</evidence>
<comment type="caution">
    <text evidence="1">The sequence shown here is derived from an EMBL/GenBank/DDBJ whole genome shotgun (WGS) entry which is preliminary data.</text>
</comment>
<gene>
    <name evidence="1" type="ORF">U6A24_09055</name>
</gene>
<keyword evidence="2" id="KW-1185">Reference proteome</keyword>
<dbReference type="EMBL" id="JAYKLX010000004">
    <property type="protein sequence ID" value="MEB3345606.1"/>
    <property type="molecule type" value="Genomic_DNA"/>
</dbReference>
<dbReference type="RefSeq" id="WP_324179638.1">
    <property type="nucleotide sequence ID" value="NZ_BAABAW010000021.1"/>
</dbReference>
<dbReference type="Proteomes" id="UP001327027">
    <property type="component" value="Unassembled WGS sequence"/>
</dbReference>
<evidence type="ECO:0000313" key="1">
    <source>
        <dbReference type="EMBL" id="MEB3345606.1"/>
    </source>
</evidence>
<reference evidence="1 2" key="1">
    <citation type="journal article" date="2013" name="Int. J. Syst. Evol. Microbiol.">
        <title>Aquimarina gracilis sp. nov., isolated from the gut microflora of a mussel, Mytilus coruscus, and emended description of Aquimarina spongiae.</title>
        <authorList>
            <person name="Park S.C."/>
            <person name="Choe H.N."/>
            <person name="Baik K.S."/>
            <person name="Seong C.N."/>
        </authorList>
    </citation>
    <scope>NUCLEOTIDE SEQUENCE [LARGE SCALE GENOMIC DNA]</scope>
    <source>
        <strain evidence="1 2">PSC32</strain>
    </source>
</reference>
<name>A0ABU5ZUX5_9FLAO</name>
<proteinExistence type="predicted"/>
<protein>
    <submittedName>
        <fullName evidence="1">Uncharacterized protein</fullName>
    </submittedName>
</protein>